<dbReference type="OrthoDB" id="4392084at2"/>
<reference evidence="2 3" key="1">
    <citation type="submission" date="2019-03" db="EMBL/GenBank/DDBJ databases">
        <title>Ramlibacter rhizophilus CCTCC AB2015357, whole genome shotgun sequence.</title>
        <authorList>
            <person name="Zhang X."/>
            <person name="Feng G."/>
            <person name="Zhu H."/>
        </authorList>
    </citation>
    <scope>NUCLEOTIDE SEQUENCE [LARGE SCALE GENOMIC DNA]</scope>
    <source>
        <strain evidence="2 3">CCTCC AB2015357</strain>
    </source>
</reference>
<name>A0A4Z0BT28_9BURK</name>
<dbReference type="EMBL" id="SMLL01000003">
    <property type="protein sequence ID" value="TFZ01159.1"/>
    <property type="molecule type" value="Genomic_DNA"/>
</dbReference>
<evidence type="ECO:0000313" key="3">
    <source>
        <dbReference type="Proteomes" id="UP000297564"/>
    </source>
</evidence>
<dbReference type="PANTHER" id="PTHR32487">
    <property type="entry name" value="3-OXO-DELTA(4,5)-STEROID 5-BETA-REDUCTASE"/>
    <property type="match status" value="1"/>
</dbReference>
<dbReference type="SUPFAM" id="SSF51735">
    <property type="entry name" value="NAD(P)-binding Rossmann-fold domains"/>
    <property type="match status" value="1"/>
</dbReference>
<sequence>MTGKVALILGGTGMVGANMAQLLDREGDWEVTLVSRRAPQFETRARHVACDLADPEDCRLQLGALSRTTHVFWTGHATGTRWVDKAAQDADLFRNAMTAVDAAMPELQHVCLLQGSKYYGRHLGPFKTPAKESDARHFPPNFYYTQEDFLRELAQGKPWSFSLMRPHIVCGFARSDINVPKPLAVYATLCKKLGLPLRFPGPEAAFRAVHCASDVELLNKGMLWAATTPACANEAFNMVNGDHFRWQHLWPRIADYFGMKDGGVQQIDLELMMADKAPLWDEIVREHGLLPTPFEEAASWAFANYAFAPTWDIMLDNTKARRFGFNEFVDSEDMFIRIFDSFREQRFIP</sequence>
<dbReference type="AlphaFoldDB" id="A0A4Z0BT28"/>
<dbReference type="Pfam" id="PF22917">
    <property type="entry name" value="PRISE"/>
    <property type="match status" value="1"/>
</dbReference>
<organism evidence="2 3">
    <name type="scientific">Ramlibacter rhizophilus</name>
    <dbReference type="NCBI Taxonomy" id="1781167"/>
    <lineage>
        <taxon>Bacteria</taxon>
        <taxon>Pseudomonadati</taxon>
        <taxon>Pseudomonadota</taxon>
        <taxon>Betaproteobacteria</taxon>
        <taxon>Burkholderiales</taxon>
        <taxon>Comamonadaceae</taxon>
        <taxon>Ramlibacter</taxon>
    </lineage>
</organism>
<comment type="caution">
    <text evidence="2">The sequence shown here is derived from an EMBL/GenBank/DDBJ whole genome shotgun (WGS) entry which is preliminary data.</text>
</comment>
<accession>A0A4Z0BT28</accession>
<dbReference type="Proteomes" id="UP000297564">
    <property type="component" value="Unassembled WGS sequence"/>
</dbReference>
<evidence type="ECO:0000313" key="2">
    <source>
        <dbReference type="EMBL" id="TFZ01159.1"/>
    </source>
</evidence>
<dbReference type="InterPro" id="IPR055222">
    <property type="entry name" value="PRISE-like_Rossmann-fold"/>
</dbReference>
<dbReference type="CDD" id="cd08948">
    <property type="entry name" value="5beta-POR_like_SDR_a"/>
    <property type="match status" value="1"/>
</dbReference>
<dbReference type="PANTHER" id="PTHR32487:SF0">
    <property type="entry name" value="3-OXO-DELTA(4,5)-STEROID 5-BETA-REDUCTASE"/>
    <property type="match status" value="1"/>
</dbReference>
<dbReference type="InterPro" id="IPR036291">
    <property type="entry name" value="NAD(P)-bd_dom_sf"/>
</dbReference>
<feature type="domain" description="PRISE-like Rossmann-fold" evidence="1">
    <location>
        <begin position="63"/>
        <end position="349"/>
    </location>
</feature>
<dbReference type="RefSeq" id="WP_135284457.1">
    <property type="nucleotide sequence ID" value="NZ_SMLL01000003.1"/>
</dbReference>
<protein>
    <submittedName>
        <fullName evidence="2">SDR family oxidoreductase</fullName>
    </submittedName>
</protein>
<gene>
    <name evidence="2" type="ORF">EZ242_07150</name>
</gene>
<keyword evidence="3" id="KW-1185">Reference proteome</keyword>
<proteinExistence type="predicted"/>
<dbReference type="Gene3D" id="3.40.50.720">
    <property type="entry name" value="NAD(P)-binding Rossmann-like Domain"/>
    <property type="match status" value="1"/>
</dbReference>
<evidence type="ECO:0000259" key="1">
    <source>
        <dbReference type="Pfam" id="PF22917"/>
    </source>
</evidence>